<reference evidence="1 2" key="1">
    <citation type="journal article" date="2016" name="Proc. Natl. Acad. Sci. U.S.A.">
        <title>Lipid metabolic changes in an early divergent fungus govern the establishment of a mutualistic symbiosis with endobacteria.</title>
        <authorList>
            <person name="Lastovetsky O.A."/>
            <person name="Gaspar M.L."/>
            <person name="Mondo S.J."/>
            <person name="LaButti K.M."/>
            <person name="Sandor L."/>
            <person name="Grigoriev I.V."/>
            <person name="Henry S.A."/>
            <person name="Pawlowska T.E."/>
        </authorList>
    </citation>
    <scope>NUCLEOTIDE SEQUENCE [LARGE SCALE GENOMIC DNA]</scope>
    <source>
        <strain evidence="1 2">ATCC 11559</strain>
    </source>
</reference>
<name>A0A1X0S507_RHIZD</name>
<evidence type="ECO:0008006" key="3">
    <source>
        <dbReference type="Google" id="ProtNLM"/>
    </source>
</evidence>
<evidence type="ECO:0000313" key="1">
    <source>
        <dbReference type="EMBL" id="ORE19397.1"/>
    </source>
</evidence>
<dbReference type="AlphaFoldDB" id="A0A1X0S507"/>
<sequence length="56" mass="6057">KIKSISPVTVTNTVKRNMKATGINTNICGLHTLRSASSTKAFQLGTGIQKIKQYAH</sequence>
<dbReference type="Proteomes" id="UP000242381">
    <property type="component" value="Unassembled WGS sequence"/>
</dbReference>
<proteinExistence type="predicted"/>
<evidence type="ECO:0000313" key="2">
    <source>
        <dbReference type="Proteomes" id="UP000242381"/>
    </source>
</evidence>
<protein>
    <recommendedName>
        <fullName evidence="3">Tyr recombinase domain-containing protein</fullName>
    </recommendedName>
</protein>
<dbReference type="EMBL" id="KV921311">
    <property type="protein sequence ID" value="ORE19397.1"/>
    <property type="molecule type" value="Genomic_DNA"/>
</dbReference>
<accession>A0A1X0S507</accession>
<feature type="non-terminal residue" evidence="1">
    <location>
        <position position="1"/>
    </location>
</feature>
<organism evidence="1 2">
    <name type="scientific">Rhizopus microsporus</name>
    <dbReference type="NCBI Taxonomy" id="58291"/>
    <lineage>
        <taxon>Eukaryota</taxon>
        <taxon>Fungi</taxon>
        <taxon>Fungi incertae sedis</taxon>
        <taxon>Mucoromycota</taxon>
        <taxon>Mucoromycotina</taxon>
        <taxon>Mucoromycetes</taxon>
        <taxon>Mucorales</taxon>
        <taxon>Mucorineae</taxon>
        <taxon>Rhizopodaceae</taxon>
        <taxon>Rhizopus</taxon>
    </lineage>
</organism>
<gene>
    <name evidence="1" type="ORF">BCV71DRAFT_177750</name>
</gene>